<accession>A0A8J8NIM6</accession>
<evidence type="ECO:0000313" key="2">
    <source>
        <dbReference type="EMBL" id="TNV74965.1"/>
    </source>
</evidence>
<organism evidence="2 3">
    <name type="scientific">Halteria grandinella</name>
    <dbReference type="NCBI Taxonomy" id="5974"/>
    <lineage>
        <taxon>Eukaryota</taxon>
        <taxon>Sar</taxon>
        <taxon>Alveolata</taxon>
        <taxon>Ciliophora</taxon>
        <taxon>Intramacronucleata</taxon>
        <taxon>Spirotrichea</taxon>
        <taxon>Stichotrichia</taxon>
        <taxon>Sporadotrichida</taxon>
        <taxon>Halteriidae</taxon>
        <taxon>Halteria</taxon>
    </lineage>
</organism>
<evidence type="ECO:0000256" key="1">
    <source>
        <dbReference type="SAM" id="Phobius"/>
    </source>
</evidence>
<protein>
    <submittedName>
        <fullName evidence="2">Uncharacterized protein</fullName>
    </submittedName>
</protein>
<keyword evidence="1" id="KW-0812">Transmembrane</keyword>
<gene>
    <name evidence="2" type="ORF">FGO68_gene15012</name>
</gene>
<sequence length="76" mass="9205">MYYQSVYYSIGKDIFYIQQIIYLNYYPRSFLMILLFLYCKNKQDIINDNCKYSLKSGSRIVQKSSKRNQPLTNHNN</sequence>
<keyword evidence="1" id="KW-0472">Membrane</keyword>
<name>A0A8J8NIM6_HALGN</name>
<dbReference type="AlphaFoldDB" id="A0A8J8NIM6"/>
<dbReference type="EMBL" id="RRYP01016539">
    <property type="protein sequence ID" value="TNV74965.1"/>
    <property type="molecule type" value="Genomic_DNA"/>
</dbReference>
<keyword evidence="1" id="KW-1133">Transmembrane helix</keyword>
<feature type="transmembrane region" description="Helical" evidence="1">
    <location>
        <begin position="20"/>
        <end position="39"/>
    </location>
</feature>
<reference evidence="2" key="1">
    <citation type="submission" date="2019-06" db="EMBL/GenBank/DDBJ databases">
        <authorList>
            <person name="Zheng W."/>
        </authorList>
    </citation>
    <scope>NUCLEOTIDE SEQUENCE</scope>
    <source>
        <strain evidence="2">QDHG01</strain>
    </source>
</reference>
<proteinExistence type="predicted"/>
<evidence type="ECO:0000313" key="3">
    <source>
        <dbReference type="Proteomes" id="UP000785679"/>
    </source>
</evidence>
<comment type="caution">
    <text evidence="2">The sequence shown here is derived from an EMBL/GenBank/DDBJ whole genome shotgun (WGS) entry which is preliminary data.</text>
</comment>
<dbReference type="Proteomes" id="UP000785679">
    <property type="component" value="Unassembled WGS sequence"/>
</dbReference>
<keyword evidence="3" id="KW-1185">Reference proteome</keyword>